<gene>
    <name evidence="9" type="primary">putative H</name>
    <name evidence="9" type="ORF">CLUMA_CG001850</name>
</gene>
<evidence type="ECO:0000256" key="1">
    <source>
        <dbReference type="ARBA" id="ARBA00009801"/>
    </source>
</evidence>
<feature type="region of interest" description="Disordered" evidence="8">
    <location>
        <begin position="49"/>
        <end position="120"/>
    </location>
</feature>
<dbReference type="GO" id="GO:0006364">
    <property type="term" value="P:rRNA processing"/>
    <property type="evidence" value="ECO:0007669"/>
    <property type="project" value="UniProtKB-KW"/>
</dbReference>
<evidence type="ECO:0000256" key="6">
    <source>
        <dbReference type="ARBA" id="ARBA00023242"/>
    </source>
</evidence>
<evidence type="ECO:0000313" key="9">
    <source>
        <dbReference type="EMBL" id="CRK88065.1"/>
    </source>
</evidence>
<keyword evidence="4" id="KW-0597">Phosphoprotein</keyword>
<dbReference type="InterPro" id="IPR009000">
    <property type="entry name" value="Transl_B-barrel_sf"/>
</dbReference>
<keyword evidence="10" id="KW-1185">Reference proteome</keyword>
<dbReference type="InterPro" id="IPR038664">
    <property type="entry name" value="Gar1/Naf1_Cbf5-bd_sf"/>
</dbReference>
<feature type="compositionally biased region" description="Basic and acidic residues" evidence="8">
    <location>
        <begin position="24"/>
        <end position="34"/>
    </location>
</feature>
<dbReference type="GO" id="GO:0001522">
    <property type="term" value="P:pseudouridine synthesis"/>
    <property type="evidence" value="ECO:0007669"/>
    <property type="project" value="InterPro"/>
</dbReference>
<dbReference type="Gene3D" id="2.40.10.230">
    <property type="entry name" value="Probable tRNA pseudouridine synthase domain"/>
    <property type="match status" value="1"/>
</dbReference>
<evidence type="ECO:0000256" key="4">
    <source>
        <dbReference type="ARBA" id="ARBA00022553"/>
    </source>
</evidence>
<dbReference type="PANTHER" id="PTHR31633">
    <property type="entry name" value="H/ACA RIBONUCLEOPROTEIN COMPLEX NON-CORE SUBUNIT NAF1"/>
    <property type="match status" value="1"/>
</dbReference>
<dbReference type="STRING" id="568069.A0A1J1HPC7"/>
<proteinExistence type="inferred from homology"/>
<evidence type="ECO:0000256" key="3">
    <source>
        <dbReference type="ARBA" id="ARBA00022552"/>
    </source>
</evidence>
<feature type="compositionally biased region" description="Basic and acidic residues" evidence="8">
    <location>
        <begin position="1"/>
        <end position="14"/>
    </location>
</feature>
<dbReference type="Proteomes" id="UP000183832">
    <property type="component" value="Unassembled WGS sequence"/>
</dbReference>
<dbReference type="SUPFAM" id="SSF50447">
    <property type="entry name" value="Translation proteins"/>
    <property type="match status" value="1"/>
</dbReference>
<feature type="region of interest" description="Disordered" evidence="8">
    <location>
        <begin position="252"/>
        <end position="331"/>
    </location>
</feature>
<dbReference type="PANTHER" id="PTHR31633:SF1">
    <property type="entry name" value="H_ACA RIBONUCLEOPROTEIN COMPLEX NON-CORE SUBUNIT NAF1"/>
    <property type="match status" value="1"/>
</dbReference>
<dbReference type="OrthoDB" id="21550at2759"/>
<keyword evidence="5 7" id="KW-0694">RNA-binding</keyword>
<organism evidence="9 10">
    <name type="scientific">Clunio marinus</name>
    <dbReference type="NCBI Taxonomy" id="568069"/>
    <lineage>
        <taxon>Eukaryota</taxon>
        <taxon>Metazoa</taxon>
        <taxon>Ecdysozoa</taxon>
        <taxon>Arthropoda</taxon>
        <taxon>Hexapoda</taxon>
        <taxon>Insecta</taxon>
        <taxon>Pterygota</taxon>
        <taxon>Neoptera</taxon>
        <taxon>Endopterygota</taxon>
        <taxon>Diptera</taxon>
        <taxon>Nematocera</taxon>
        <taxon>Chironomoidea</taxon>
        <taxon>Chironomidae</taxon>
        <taxon>Clunio</taxon>
    </lineage>
</organism>
<dbReference type="InterPro" id="IPR040309">
    <property type="entry name" value="Naf1"/>
</dbReference>
<dbReference type="GO" id="GO:0003723">
    <property type="term" value="F:RNA binding"/>
    <property type="evidence" value="ECO:0007669"/>
    <property type="project" value="UniProtKB-KW"/>
</dbReference>
<comment type="similarity">
    <text evidence="7">Belongs to the GAR1 family.</text>
</comment>
<keyword evidence="7" id="KW-0687">Ribonucleoprotein</keyword>
<evidence type="ECO:0000256" key="2">
    <source>
        <dbReference type="ARBA" id="ARBA00022517"/>
    </source>
</evidence>
<keyword evidence="3 7" id="KW-0698">rRNA processing</keyword>
<comment type="subunit">
    <text evidence="7">Component of the small nucleolar ribonucleoprotein particles containing H/ACA-type snoRNAs (H/ACA snoRNPs).</text>
</comment>
<evidence type="ECO:0000256" key="7">
    <source>
        <dbReference type="RuleBase" id="RU364004"/>
    </source>
</evidence>
<dbReference type="AlphaFoldDB" id="A0A1J1HPC7"/>
<dbReference type="GO" id="GO:0043489">
    <property type="term" value="P:RNA stabilization"/>
    <property type="evidence" value="ECO:0007669"/>
    <property type="project" value="UniProtKB-ARBA"/>
</dbReference>
<dbReference type="GO" id="GO:0005732">
    <property type="term" value="C:sno(s)RNA-containing ribonucleoprotein complex"/>
    <property type="evidence" value="ECO:0007669"/>
    <property type="project" value="InterPro"/>
</dbReference>
<feature type="compositionally biased region" description="Low complexity" evidence="8">
    <location>
        <begin position="72"/>
        <end position="81"/>
    </location>
</feature>
<dbReference type="Pfam" id="PF04410">
    <property type="entry name" value="Gar1"/>
    <property type="match status" value="1"/>
</dbReference>
<name>A0A1J1HPC7_9DIPT</name>
<comment type="subcellular location">
    <subcellularLocation>
        <location evidence="7">Nucleus</location>
        <location evidence="7">Nucleolus</location>
    </subcellularLocation>
</comment>
<comment type="similarity">
    <text evidence="1">Belongs to the NAF1 family.</text>
</comment>
<protein>
    <recommendedName>
        <fullName evidence="7">H/ACA ribonucleoprotein complex subunit</fullName>
    </recommendedName>
</protein>
<feature type="region of interest" description="Disordered" evidence="8">
    <location>
        <begin position="1"/>
        <end position="34"/>
    </location>
</feature>
<evidence type="ECO:0000256" key="5">
    <source>
        <dbReference type="ARBA" id="ARBA00022884"/>
    </source>
</evidence>
<dbReference type="EMBL" id="CVRI01000006">
    <property type="protein sequence ID" value="CRK88065.1"/>
    <property type="molecule type" value="Genomic_DNA"/>
</dbReference>
<sequence length="331" mass="37425">MEIEQDHNKLKNADELVAGTSKETYGKTDVNKSEEAVIIQKSSALSLLAQYSESDSEEETEKNNENYRKAKSSSSSSSSSESDNETDIRKIIEKKLSAPVGSDDESDEENPNKTKKREPLKVKGEFGIDDLPPIQDLQISVDERECVQLGSISSIVDQLVLIETFPNSIPLDIDSVLFLDNGKQALGKVFDVIGPVHGPIYCVRFNSHDDIIAKGITVGTKVFCAPRTEYSSFVILSQVMAMKGSDASWKNDIEPPDNLIDYSDDEQEKKIKRQGKNYRQQNPEERRQFLKGRRHLPNNNPPNLAYPNYSWHQNLPPNLMNQNQNQRFYQQ</sequence>
<keyword evidence="6 7" id="KW-0539">Nucleus</keyword>
<evidence type="ECO:0000256" key="8">
    <source>
        <dbReference type="SAM" id="MobiDB-lite"/>
    </source>
</evidence>
<feature type="compositionally biased region" description="Low complexity" evidence="8">
    <location>
        <begin position="297"/>
        <end position="331"/>
    </location>
</feature>
<dbReference type="FunFam" id="2.40.10.230:FF:000002">
    <property type="entry name" value="H/ACA ribonucleoprotein complex non-core subunit NAF1"/>
    <property type="match status" value="1"/>
</dbReference>
<dbReference type="GO" id="GO:0005730">
    <property type="term" value="C:nucleolus"/>
    <property type="evidence" value="ECO:0007669"/>
    <property type="project" value="UniProtKB-SubCell"/>
</dbReference>
<accession>A0A1J1HPC7</accession>
<dbReference type="InterPro" id="IPR007504">
    <property type="entry name" value="H/ACA_rnp_Gar1/Naf1"/>
</dbReference>
<evidence type="ECO:0000313" key="10">
    <source>
        <dbReference type="Proteomes" id="UP000183832"/>
    </source>
</evidence>
<comment type="function">
    <text evidence="7">Required for ribosome biogenesis. Part of a complex which catalyzes pseudouridylation of rRNA. This involves the isomerization of uridine such that the ribose is subsequently attached to C5, instead of the normal N1. Pseudouridine ("psi") residues may serve to stabilize the conformation of rRNAs.</text>
</comment>
<keyword evidence="2 7" id="KW-0690">Ribosome biogenesis</keyword>
<reference evidence="9 10" key="1">
    <citation type="submission" date="2015-04" db="EMBL/GenBank/DDBJ databases">
        <authorList>
            <person name="Syromyatnikov M.Y."/>
            <person name="Popov V.N."/>
        </authorList>
    </citation>
    <scope>NUCLEOTIDE SEQUENCE [LARGE SCALE GENOMIC DNA]</scope>
</reference>
<feature type="compositionally biased region" description="Basic and acidic residues" evidence="8">
    <location>
        <begin position="86"/>
        <end position="96"/>
    </location>
</feature>
<dbReference type="GO" id="GO:0000493">
    <property type="term" value="P:box H/ACA snoRNP assembly"/>
    <property type="evidence" value="ECO:0007669"/>
    <property type="project" value="InterPro"/>
</dbReference>